<sequence length="78" mass="8497">MVNLKDNTSPAAFGTNIWLGVLLVSALAIFLYSYYRAENTAALQNPGVLSSQNYQILDPQINPRPASEVIRIEGSGNE</sequence>
<evidence type="ECO:0000313" key="3">
    <source>
        <dbReference type="Proteomes" id="UP000177785"/>
    </source>
</evidence>
<reference evidence="2 3" key="1">
    <citation type="journal article" date="2016" name="Nat. Commun.">
        <title>Thousands of microbial genomes shed light on interconnected biogeochemical processes in an aquifer system.</title>
        <authorList>
            <person name="Anantharaman K."/>
            <person name="Brown C.T."/>
            <person name="Hug L.A."/>
            <person name="Sharon I."/>
            <person name="Castelle C.J."/>
            <person name="Probst A.J."/>
            <person name="Thomas B.C."/>
            <person name="Singh A."/>
            <person name="Wilkins M.J."/>
            <person name="Karaoz U."/>
            <person name="Brodie E.L."/>
            <person name="Williams K.H."/>
            <person name="Hubbard S.S."/>
            <person name="Banfield J.F."/>
        </authorList>
    </citation>
    <scope>NUCLEOTIDE SEQUENCE [LARGE SCALE GENOMIC DNA]</scope>
</reference>
<keyword evidence="1" id="KW-0472">Membrane</keyword>
<dbReference type="Proteomes" id="UP000177785">
    <property type="component" value="Unassembled WGS sequence"/>
</dbReference>
<organism evidence="2 3">
    <name type="scientific">Candidatus Ryanbacteria bacterium RIFCSPHIGHO2_01_FULL_48_27</name>
    <dbReference type="NCBI Taxonomy" id="1802115"/>
    <lineage>
        <taxon>Bacteria</taxon>
        <taxon>Candidatus Ryaniibacteriota</taxon>
    </lineage>
</organism>
<proteinExistence type="predicted"/>
<dbReference type="EMBL" id="MHNL01000001">
    <property type="protein sequence ID" value="OGZ46128.1"/>
    <property type="molecule type" value="Genomic_DNA"/>
</dbReference>
<protein>
    <submittedName>
        <fullName evidence="2">Uncharacterized protein</fullName>
    </submittedName>
</protein>
<feature type="transmembrane region" description="Helical" evidence="1">
    <location>
        <begin position="12"/>
        <end position="35"/>
    </location>
</feature>
<dbReference type="STRING" id="1802115.A2756_05955"/>
<accession>A0A1G2G8C2</accession>
<comment type="caution">
    <text evidence="2">The sequence shown here is derived from an EMBL/GenBank/DDBJ whole genome shotgun (WGS) entry which is preliminary data.</text>
</comment>
<evidence type="ECO:0000313" key="2">
    <source>
        <dbReference type="EMBL" id="OGZ46128.1"/>
    </source>
</evidence>
<gene>
    <name evidence="2" type="ORF">A2756_05955</name>
</gene>
<evidence type="ECO:0000256" key="1">
    <source>
        <dbReference type="SAM" id="Phobius"/>
    </source>
</evidence>
<name>A0A1G2G8C2_9BACT</name>
<keyword evidence="1" id="KW-0812">Transmembrane</keyword>
<dbReference type="AlphaFoldDB" id="A0A1G2G8C2"/>
<keyword evidence="1" id="KW-1133">Transmembrane helix</keyword>